<keyword evidence="8" id="KW-0539">Nucleus</keyword>
<evidence type="ECO:0000256" key="4">
    <source>
        <dbReference type="ARBA" id="ARBA00022833"/>
    </source>
</evidence>
<dbReference type="AlphaFoldDB" id="A0A7J7M0N5"/>
<dbReference type="GO" id="GO:0008270">
    <property type="term" value="F:zinc ion binding"/>
    <property type="evidence" value="ECO:0007669"/>
    <property type="project" value="UniProtKB-KW"/>
</dbReference>
<evidence type="ECO:0000256" key="6">
    <source>
        <dbReference type="ARBA" id="ARBA00023125"/>
    </source>
</evidence>
<keyword evidence="3 9" id="KW-0863">Zinc-finger</keyword>
<dbReference type="SUPFAM" id="SSF103612">
    <property type="entry name" value="SBT domain"/>
    <property type="match status" value="1"/>
</dbReference>
<dbReference type="PROSITE" id="PS51141">
    <property type="entry name" value="ZF_SBP"/>
    <property type="match status" value="1"/>
</dbReference>
<dbReference type="FunFam" id="4.10.1100.10:FF:000001">
    <property type="entry name" value="Squamosa promoter-binding-like protein 14"/>
    <property type="match status" value="1"/>
</dbReference>
<comment type="caution">
    <text evidence="12">The sequence shown here is derived from an EMBL/GenBank/DDBJ whole genome shotgun (WGS) entry which is preliminary data.</text>
</comment>
<evidence type="ECO:0000256" key="8">
    <source>
        <dbReference type="ARBA" id="ARBA00023242"/>
    </source>
</evidence>
<dbReference type="PANTHER" id="PTHR31251">
    <property type="entry name" value="SQUAMOSA PROMOTER-BINDING-LIKE PROTEIN 4"/>
    <property type="match status" value="1"/>
</dbReference>
<evidence type="ECO:0000256" key="10">
    <source>
        <dbReference type="SAM" id="MobiDB-lite"/>
    </source>
</evidence>
<protein>
    <recommendedName>
        <fullName evidence="11">SBP-type domain-containing protein</fullName>
    </recommendedName>
</protein>
<keyword evidence="5" id="KW-0805">Transcription regulation</keyword>
<organism evidence="12 13">
    <name type="scientific">Kingdonia uniflora</name>
    <dbReference type="NCBI Taxonomy" id="39325"/>
    <lineage>
        <taxon>Eukaryota</taxon>
        <taxon>Viridiplantae</taxon>
        <taxon>Streptophyta</taxon>
        <taxon>Embryophyta</taxon>
        <taxon>Tracheophyta</taxon>
        <taxon>Spermatophyta</taxon>
        <taxon>Magnoliopsida</taxon>
        <taxon>Ranunculales</taxon>
        <taxon>Circaeasteraceae</taxon>
        <taxon>Kingdonia</taxon>
    </lineage>
</organism>
<keyword evidence="13" id="KW-1185">Reference proteome</keyword>
<feature type="domain" description="SBP-type" evidence="11">
    <location>
        <begin position="81"/>
        <end position="158"/>
    </location>
</feature>
<evidence type="ECO:0000256" key="1">
    <source>
        <dbReference type="ARBA" id="ARBA00004123"/>
    </source>
</evidence>
<evidence type="ECO:0000259" key="11">
    <source>
        <dbReference type="PROSITE" id="PS51141"/>
    </source>
</evidence>
<accession>A0A7J7M0N5</accession>
<feature type="region of interest" description="Disordered" evidence="10">
    <location>
        <begin position="148"/>
        <end position="175"/>
    </location>
</feature>
<keyword evidence="6" id="KW-0238">DNA-binding</keyword>
<dbReference type="GO" id="GO:0003677">
    <property type="term" value="F:DNA binding"/>
    <property type="evidence" value="ECO:0007669"/>
    <property type="project" value="UniProtKB-KW"/>
</dbReference>
<gene>
    <name evidence="12" type="ORF">GIB67_038796</name>
</gene>
<evidence type="ECO:0000256" key="2">
    <source>
        <dbReference type="ARBA" id="ARBA00022723"/>
    </source>
</evidence>
<keyword evidence="2" id="KW-0479">Metal-binding</keyword>
<reference evidence="12 13" key="1">
    <citation type="journal article" date="2020" name="IScience">
        <title>Genome Sequencing of the Endangered Kingdonia uniflora (Circaeasteraceae, Ranunculales) Reveals Potential Mechanisms of Evolutionary Specialization.</title>
        <authorList>
            <person name="Sun Y."/>
            <person name="Deng T."/>
            <person name="Zhang A."/>
            <person name="Moore M.J."/>
            <person name="Landis J.B."/>
            <person name="Lin N."/>
            <person name="Zhang H."/>
            <person name="Zhang X."/>
            <person name="Huang J."/>
            <person name="Zhang X."/>
            <person name="Sun H."/>
            <person name="Wang H."/>
        </authorList>
    </citation>
    <scope>NUCLEOTIDE SEQUENCE [LARGE SCALE GENOMIC DNA]</scope>
    <source>
        <strain evidence="12">TB1705</strain>
        <tissue evidence="12">Leaf</tissue>
    </source>
</reference>
<evidence type="ECO:0000313" key="13">
    <source>
        <dbReference type="Proteomes" id="UP000541444"/>
    </source>
</evidence>
<evidence type="ECO:0000256" key="7">
    <source>
        <dbReference type="ARBA" id="ARBA00023163"/>
    </source>
</evidence>
<dbReference type="Pfam" id="PF03110">
    <property type="entry name" value="SBP"/>
    <property type="match status" value="1"/>
</dbReference>
<dbReference type="Proteomes" id="UP000541444">
    <property type="component" value="Unassembled WGS sequence"/>
</dbReference>
<comment type="subcellular location">
    <subcellularLocation>
        <location evidence="1">Nucleus</location>
    </subcellularLocation>
</comment>
<feature type="compositionally biased region" description="Low complexity" evidence="10">
    <location>
        <begin position="162"/>
        <end position="175"/>
    </location>
</feature>
<evidence type="ECO:0000256" key="9">
    <source>
        <dbReference type="PROSITE-ProRule" id="PRU00470"/>
    </source>
</evidence>
<evidence type="ECO:0000313" key="12">
    <source>
        <dbReference type="EMBL" id="KAF6148441.1"/>
    </source>
</evidence>
<name>A0A7J7M0N5_9MAGN</name>
<sequence length="445" mass="48811">MDWDFKPPSWDFAEFERESATNISSIVGSSSSNIGDKKACSVDLKLGRLGDFGEGSTTTMLSTSPLGSLKRSRAPNNGVQVVSCLVEGCTADLSKCRDYHRRHKVCEDHSKTPRVIVGGQEQRFCQQCSRFHSLVEFDEVKRSCRKRLDGHNRRRRKPQPESMGMSSGSMFSSSQGSYSVRRGLLLDYVMFFISKSLRVWQIESKRAFVNFAGLRVGGYCDSKVDSNSVGALTLISLSSTGTRLIPFANPQVLPSTSVGSATWTGVIKTEEDSTYYNCRPSLHYGDRQNSFSGTFSRTYKGGEKQFPFMPVHNSSLGSRTAPEASVCQPLLNTIASSESGRTSRKLFSDGLSRVLDSDCALSLLSSPSSQTSRINMGHLVHPDNIPIAQPLVQSMNYNGLGNNYQSHGMGSSANDSDIHCQGLFHLGSDGSSQDTVHHGLPFSWE</sequence>
<dbReference type="GO" id="GO:0005634">
    <property type="term" value="C:nucleus"/>
    <property type="evidence" value="ECO:0007669"/>
    <property type="project" value="UniProtKB-SubCell"/>
</dbReference>
<dbReference type="EMBL" id="JACGCM010001845">
    <property type="protein sequence ID" value="KAF6148441.1"/>
    <property type="molecule type" value="Genomic_DNA"/>
</dbReference>
<keyword evidence="7" id="KW-0804">Transcription</keyword>
<proteinExistence type="predicted"/>
<dbReference type="Gene3D" id="4.10.1100.10">
    <property type="entry name" value="Transcription factor, SBP-box domain"/>
    <property type="match status" value="1"/>
</dbReference>
<evidence type="ECO:0000256" key="5">
    <source>
        <dbReference type="ARBA" id="ARBA00023015"/>
    </source>
</evidence>
<dbReference type="OrthoDB" id="514967at2759"/>
<keyword evidence="4" id="KW-0862">Zinc</keyword>
<dbReference type="PANTHER" id="PTHR31251:SF208">
    <property type="entry name" value="SQUAMOSA PROMOTER-BINDING-LIKE PROTEIN 18"/>
    <property type="match status" value="1"/>
</dbReference>
<dbReference type="InterPro" id="IPR044817">
    <property type="entry name" value="SBP-like"/>
</dbReference>
<dbReference type="InterPro" id="IPR004333">
    <property type="entry name" value="SBP_dom"/>
</dbReference>
<dbReference type="InterPro" id="IPR036893">
    <property type="entry name" value="SBP_sf"/>
</dbReference>
<evidence type="ECO:0000256" key="3">
    <source>
        <dbReference type="ARBA" id="ARBA00022771"/>
    </source>
</evidence>